<organism evidence="1 2">
    <name type="scientific">Lusitaniella coriacea LEGE 07157</name>
    <dbReference type="NCBI Taxonomy" id="945747"/>
    <lineage>
        <taxon>Bacteria</taxon>
        <taxon>Bacillati</taxon>
        <taxon>Cyanobacteriota</taxon>
        <taxon>Cyanophyceae</taxon>
        <taxon>Spirulinales</taxon>
        <taxon>Lusitaniellaceae</taxon>
        <taxon>Lusitaniella</taxon>
    </lineage>
</organism>
<keyword evidence="2" id="KW-1185">Reference proteome</keyword>
<protein>
    <submittedName>
        <fullName evidence="1">Uncharacterized protein</fullName>
    </submittedName>
</protein>
<comment type="caution">
    <text evidence="1">The sequence shown here is derived from an EMBL/GenBank/DDBJ whole genome shotgun (WGS) entry which is preliminary data.</text>
</comment>
<name>A0A8J7DWS8_9CYAN</name>
<dbReference type="Proteomes" id="UP000654482">
    <property type="component" value="Unassembled WGS sequence"/>
</dbReference>
<proteinExistence type="predicted"/>
<evidence type="ECO:0000313" key="2">
    <source>
        <dbReference type="Proteomes" id="UP000654482"/>
    </source>
</evidence>
<evidence type="ECO:0000313" key="1">
    <source>
        <dbReference type="EMBL" id="MBE9116517.1"/>
    </source>
</evidence>
<dbReference type="RefSeq" id="WP_194029609.1">
    <property type="nucleotide sequence ID" value="NZ_JADEWZ010000015.1"/>
</dbReference>
<accession>A0A8J7DWS8</accession>
<gene>
    <name evidence="1" type="ORF">IQ249_11460</name>
</gene>
<sequence>MNRSLNPKTSKLSYPLALVALGGIASGFLNGGRAIAQPSPPIFENVTVSPQFSPDPISVRGISGGSLPARSASNRDETATGPCVGFIDRPPDHTLTLTAFFDFLSVEVESSEDTTMVVQGPGGVWCNDDIAGKNPGIAGQWQAGPYQLWIGSYQKDKYHPYVLRITQIR</sequence>
<dbReference type="AlphaFoldDB" id="A0A8J7DWS8"/>
<dbReference type="EMBL" id="JADEWZ010000015">
    <property type="protein sequence ID" value="MBE9116517.1"/>
    <property type="molecule type" value="Genomic_DNA"/>
</dbReference>
<reference evidence="1" key="1">
    <citation type="submission" date="2020-10" db="EMBL/GenBank/DDBJ databases">
        <authorList>
            <person name="Castelo-Branco R."/>
            <person name="Eusebio N."/>
            <person name="Adriana R."/>
            <person name="Vieira A."/>
            <person name="Brugerolle De Fraissinette N."/>
            <person name="Rezende De Castro R."/>
            <person name="Schneider M.P."/>
            <person name="Vasconcelos V."/>
            <person name="Leao P.N."/>
        </authorList>
    </citation>
    <scope>NUCLEOTIDE SEQUENCE</scope>
    <source>
        <strain evidence="1">LEGE 07157</strain>
    </source>
</reference>